<dbReference type="EMBL" id="VSRR010117977">
    <property type="protein sequence ID" value="MPC99349.1"/>
    <property type="molecule type" value="Genomic_DNA"/>
</dbReference>
<keyword evidence="2" id="KW-1185">Reference proteome</keyword>
<sequence>MKEQGSDKYGDMGTQTDRQTDEVLIIDAPHYHEALQVDRKEWAATWCTELQGLTHEQKTRRREITAALEPLSLAWWPDVLGADDRAALRDSFCCSHPRSQCHPSAVSAACWGFRT</sequence>
<comment type="caution">
    <text evidence="1">The sequence shown here is derived from an EMBL/GenBank/DDBJ whole genome shotgun (WGS) entry which is preliminary data.</text>
</comment>
<evidence type="ECO:0000313" key="2">
    <source>
        <dbReference type="Proteomes" id="UP000324222"/>
    </source>
</evidence>
<accession>A0A5B7JX02</accession>
<gene>
    <name evidence="1" type="ORF">E2C01_094758</name>
</gene>
<reference evidence="1 2" key="1">
    <citation type="submission" date="2019-05" db="EMBL/GenBank/DDBJ databases">
        <title>Another draft genome of Portunus trituberculatus and its Hox gene families provides insights of decapod evolution.</title>
        <authorList>
            <person name="Jeong J.-H."/>
            <person name="Song I."/>
            <person name="Kim S."/>
            <person name="Choi T."/>
            <person name="Kim D."/>
            <person name="Ryu S."/>
            <person name="Kim W."/>
        </authorList>
    </citation>
    <scope>NUCLEOTIDE SEQUENCE [LARGE SCALE GENOMIC DNA]</scope>
    <source>
        <tissue evidence="1">Muscle</tissue>
    </source>
</reference>
<organism evidence="1 2">
    <name type="scientific">Portunus trituberculatus</name>
    <name type="common">Swimming crab</name>
    <name type="synonym">Neptunus trituberculatus</name>
    <dbReference type="NCBI Taxonomy" id="210409"/>
    <lineage>
        <taxon>Eukaryota</taxon>
        <taxon>Metazoa</taxon>
        <taxon>Ecdysozoa</taxon>
        <taxon>Arthropoda</taxon>
        <taxon>Crustacea</taxon>
        <taxon>Multicrustacea</taxon>
        <taxon>Malacostraca</taxon>
        <taxon>Eumalacostraca</taxon>
        <taxon>Eucarida</taxon>
        <taxon>Decapoda</taxon>
        <taxon>Pleocyemata</taxon>
        <taxon>Brachyura</taxon>
        <taxon>Eubrachyura</taxon>
        <taxon>Portunoidea</taxon>
        <taxon>Portunidae</taxon>
        <taxon>Portuninae</taxon>
        <taxon>Portunus</taxon>
    </lineage>
</organism>
<dbReference type="AlphaFoldDB" id="A0A5B7JX02"/>
<proteinExistence type="predicted"/>
<protein>
    <submittedName>
        <fullName evidence="1">Uncharacterized protein</fullName>
    </submittedName>
</protein>
<name>A0A5B7JX02_PORTR</name>
<dbReference type="Proteomes" id="UP000324222">
    <property type="component" value="Unassembled WGS sequence"/>
</dbReference>
<evidence type="ECO:0000313" key="1">
    <source>
        <dbReference type="EMBL" id="MPC99349.1"/>
    </source>
</evidence>